<evidence type="ECO:0000313" key="3">
    <source>
        <dbReference type="Proteomes" id="UP000887159"/>
    </source>
</evidence>
<protein>
    <submittedName>
        <fullName evidence="2">Uncharacterized protein</fullName>
    </submittedName>
</protein>
<feature type="compositionally biased region" description="Polar residues" evidence="1">
    <location>
        <begin position="196"/>
        <end position="206"/>
    </location>
</feature>
<reference evidence="2" key="1">
    <citation type="submission" date="2020-08" db="EMBL/GenBank/DDBJ databases">
        <title>Multicomponent nature underlies the extraordinary mechanical properties of spider dragline silk.</title>
        <authorList>
            <person name="Kono N."/>
            <person name="Nakamura H."/>
            <person name="Mori M."/>
            <person name="Yoshida Y."/>
            <person name="Ohtoshi R."/>
            <person name="Malay A.D."/>
            <person name="Moran D.A.P."/>
            <person name="Tomita M."/>
            <person name="Numata K."/>
            <person name="Arakawa K."/>
        </authorList>
    </citation>
    <scope>NUCLEOTIDE SEQUENCE</scope>
</reference>
<accession>A0A8X6R8G4</accession>
<sequence>MTGAYLEYTQNIVLQYQGEDPTGAGSLLPPVYSEAWAKGIHRTPFSSLRDAADGKHAGRKTNGVSRTQVCCLDGKRRNVMTRKRVENREGSLGYPGIKRKENMGTFVNNMVQEIRRLTNPEDWKHIPGILNPANLHSRGCGVEELIASGETEELRVVEVLTRSGSFLRPIQRLYPLEVSGTDRSDLPKQIRDTEGPSLSSNTSYRNSKQEIRKLLLGEELGSRKPSELLCNMKRRAESLNVDDKLVMELFLQRLPSSVQTILTGVSDLTLAKAADIADRILEVPPSPIEIFAVSNRNEVIRF</sequence>
<dbReference type="EMBL" id="BMAU01021087">
    <property type="protein sequence ID" value="GFX90065.1"/>
    <property type="molecule type" value="Genomic_DNA"/>
</dbReference>
<dbReference type="AlphaFoldDB" id="A0A8X6R8G4"/>
<keyword evidence="3" id="KW-1185">Reference proteome</keyword>
<dbReference type="PANTHER" id="PTHR33327">
    <property type="entry name" value="ENDONUCLEASE"/>
    <property type="match status" value="1"/>
</dbReference>
<evidence type="ECO:0000313" key="2">
    <source>
        <dbReference type="EMBL" id="GFX90065.1"/>
    </source>
</evidence>
<proteinExistence type="predicted"/>
<evidence type="ECO:0000256" key="1">
    <source>
        <dbReference type="SAM" id="MobiDB-lite"/>
    </source>
</evidence>
<feature type="compositionally biased region" description="Basic and acidic residues" evidence="1">
    <location>
        <begin position="182"/>
        <end position="194"/>
    </location>
</feature>
<comment type="caution">
    <text evidence="2">The sequence shown here is derived from an EMBL/GenBank/DDBJ whole genome shotgun (WGS) entry which is preliminary data.</text>
</comment>
<organism evidence="2 3">
    <name type="scientific">Trichonephila clavipes</name>
    <name type="common">Golden silk orbweaver</name>
    <name type="synonym">Nephila clavipes</name>
    <dbReference type="NCBI Taxonomy" id="2585209"/>
    <lineage>
        <taxon>Eukaryota</taxon>
        <taxon>Metazoa</taxon>
        <taxon>Ecdysozoa</taxon>
        <taxon>Arthropoda</taxon>
        <taxon>Chelicerata</taxon>
        <taxon>Arachnida</taxon>
        <taxon>Araneae</taxon>
        <taxon>Araneomorphae</taxon>
        <taxon>Entelegynae</taxon>
        <taxon>Araneoidea</taxon>
        <taxon>Nephilidae</taxon>
        <taxon>Trichonephila</taxon>
    </lineage>
</organism>
<dbReference type="PANTHER" id="PTHR33327:SF3">
    <property type="entry name" value="RNA-DIRECTED DNA POLYMERASE"/>
    <property type="match status" value="1"/>
</dbReference>
<name>A0A8X6R8G4_TRICX</name>
<dbReference type="Proteomes" id="UP000887159">
    <property type="component" value="Unassembled WGS sequence"/>
</dbReference>
<feature type="region of interest" description="Disordered" evidence="1">
    <location>
        <begin position="182"/>
        <end position="206"/>
    </location>
</feature>
<gene>
    <name evidence="2" type="primary">AVEN_70831_1</name>
    <name evidence="2" type="ORF">TNCV_887621</name>
</gene>